<dbReference type="CDD" id="cd00106">
    <property type="entry name" value="KISc"/>
    <property type="match status" value="1"/>
</dbReference>
<dbReference type="InterPro" id="IPR019821">
    <property type="entry name" value="Kinesin_motor_CS"/>
</dbReference>
<dbReference type="SUPFAM" id="SSF52540">
    <property type="entry name" value="P-loop containing nucleoside triphosphate hydrolases"/>
    <property type="match status" value="1"/>
</dbReference>
<feature type="coiled-coil region" evidence="8">
    <location>
        <begin position="677"/>
        <end position="704"/>
    </location>
</feature>
<dbReference type="PANTHER" id="PTHR47968:SF13">
    <property type="entry name" value="KINESIN-LIKE PROTEIN KIF19 ISOFORM X1"/>
    <property type="match status" value="1"/>
</dbReference>
<evidence type="ECO:0000256" key="4">
    <source>
        <dbReference type="ARBA" id="ARBA00023054"/>
    </source>
</evidence>
<feature type="compositionally biased region" description="Low complexity" evidence="9">
    <location>
        <begin position="561"/>
        <end position="582"/>
    </location>
</feature>
<accession>A0ABN9PSM1</accession>
<evidence type="ECO:0000256" key="1">
    <source>
        <dbReference type="ARBA" id="ARBA00022701"/>
    </source>
</evidence>
<evidence type="ECO:0000256" key="6">
    <source>
        <dbReference type="PROSITE-ProRule" id="PRU00283"/>
    </source>
</evidence>
<comment type="caution">
    <text evidence="11">The sequence shown here is derived from an EMBL/GenBank/DDBJ whole genome shotgun (WGS) entry which is preliminary data.</text>
</comment>
<feature type="compositionally biased region" description="Basic and acidic residues" evidence="9">
    <location>
        <begin position="303"/>
        <end position="319"/>
    </location>
</feature>
<feature type="binding site" evidence="6">
    <location>
        <begin position="104"/>
        <end position="111"/>
    </location>
    <ligand>
        <name>ATP</name>
        <dbReference type="ChEBI" id="CHEBI:30616"/>
    </ligand>
</feature>
<keyword evidence="5 6" id="KW-0505">Motor protein</keyword>
<evidence type="ECO:0000256" key="2">
    <source>
        <dbReference type="ARBA" id="ARBA00022741"/>
    </source>
</evidence>
<feature type="region of interest" description="Disordered" evidence="9">
    <location>
        <begin position="426"/>
        <end position="642"/>
    </location>
</feature>
<feature type="compositionally biased region" description="Basic and acidic residues" evidence="9">
    <location>
        <begin position="530"/>
        <end position="541"/>
    </location>
</feature>
<dbReference type="PROSITE" id="PS50067">
    <property type="entry name" value="KINESIN_MOTOR_2"/>
    <property type="match status" value="1"/>
</dbReference>
<dbReference type="InterPro" id="IPR001752">
    <property type="entry name" value="Kinesin_motor_dom"/>
</dbReference>
<keyword evidence="1 7" id="KW-0493">Microtubule</keyword>
<dbReference type="InterPro" id="IPR027640">
    <property type="entry name" value="Kinesin-like_fam"/>
</dbReference>
<dbReference type="PROSITE" id="PS00411">
    <property type="entry name" value="KINESIN_MOTOR_1"/>
    <property type="match status" value="1"/>
</dbReference>
<feature type="region of interest" description="Disordered" evidence="9">
    <location>
        <begin position="303"/>
        <end position="327"/>
    </location>
</feature>
<evidence type="ECO:0000256" key="9">
    <source>
        <dbReference type="SAM" id="MobiDB-lite"/>
    </source>
</evidence>
<dbReference type="Pfam" id="PF00225">
    <property type="entry name" value="Kinesin"/>
    <property type="match status" value="1"/>
</dbReference>
<feature type="compositionally biased region" description="Basic and acidic residues" evidence="9">
    <location>
        <begin position="443"/>
        <end position="458"/>
    </location>
</feature>
<evidence type="ECO:0000256" key="7">
    <source>
        <dbReference type="RuleBase" id="RU000394"/>
    </source>
</evidence>
<dbReference type="Proteomes" id="UP001189429">
    <property type="component" value="Unassembled WGS sequence"/>
</dbReference>
<sequence>MEPSVTEGSAAHGSNIRVAVRVRPVPGDAGIIEVLGQGTIVIRKEGATGGNEYLSSQQGRYEERSFDRVFGPQATQEEVYAWCCQPLVQGAIEEGTNATIFVYGATGAGKTHTMFGERDERQQGLIYRAIHEVFAAIAEREEAARPQVRVSFLELYNEKLYDLLQPTEGGGGYLCSLMEDERRGLLKIGNLSEVAVGSTEETLELLQAGLQLRKVESTAMNQRSSRSHAVFMLQMEGPRRNQNSKICLIDLAGSERASQTQNVGSALRDGAKINQSLLALANCINALGESSRAAERRATANEVSEVVRESRPDARERAKTPQRKPPYRDSKLTLLLKNSLVTGGLVSMIANVHPGKSHFEDSNNTLEYAKRTSSVKGSVVVRTATPMPPTAGRAVLPGSAAEALGAPAAAEPSPLAPLLMGSRAPATEPVKWRQRSLTPSRRAHTDPQAETPKGDRSRAKCPPMDFTFSTAPEGRATATFGSATPSSAARRRGAAAAGEADCGSPSGGERARTAHTERSGSPVSHRLLRRQSEGAEADGLRRQRSQPAAGAADAEARRQRPQQAARAAPRGPAGPAPGAAGPKRLSDPPPGGAEGARSPTPSRKPASPPLGGGPRQPRACAETPSPAPAASRQPGAEASADDASREVLMQVVQSLHAEKAAMDARMRSERAAMDVQLNAALADRARLEMECDQLRAANLEKDRQMAALLASMGQPLGTVTHAI</sequence>
<evidence type="ECO:0000256" key="3">
    <source>
        <dbReference type="ARBA" id="ARBA00022840"/>
    </source>
</evidence>
<dbReference type="EMBL" id="CAUYUJ010001447">
    <property type="protein sequence ID" value="CAK0796015.1"/>
    <property type="molecule type" value="Genomic_DNA"/>
</dbReference>
<keyword evidence="12" id="KW-1185">Reference proteome</keyword>
<dbReference type="Gene3D" id="3.40.850.10">
    <property type="entry name" value="Kinesin motor domain"/>
    <property type="match status" value="1"/>
</dbReference>
<evidence type="ECO:0000259" key="10">
    <source>
        <dbReference type="PROSITE" id="PS50067"/>
    </source>
</evidence>
<proteinExistence type="inferred from homology"/>
<protein>
    <recommendedName>
        <fullName evidence="7">Kinesin-like protein</fullName>
    </recommendedName>
</protein>
<dbReference type="InterPro" id="IPR027417">
    <property type="entry name" value="P-loop_NTPase"/>
</dbReference>
<reference evidence="11" key="1">
    <citation type="submission" date="2023-10" db="EMBL/GenBank/DDBJ databases">
        <authorList>
            <person name="Chen Y."/>
            <person name="Shah S."/>
            <person name="Dougan E. K."/>
            <person name="Thang M."/>
            <person name="Chan C."/>
        </authorList>
    </citation>
    <scope>NUCLEOTIDE SEQUENCE [LARGE SCALE GENOMIC DNA]</scope>
</reference>
<dbReference type="PRINTS" id="PR00380">
    <property type="entry name" value="KINESINHEAVY"/>
</dbReference>
<evidence type="ECO:0000313" key="11">
    <source>
        <dbReference type="EMBL" id="CAK0796015.1"/>
    </source>
</evidence>
<keyword evidence="2 6" id="KW-0547">Nucleotide-binding</keyword>
<evidence type="ECO:0000256" key="5">
    <source>
        <dbReference type="ARBA" id="ARBA00023175"/>
    </source>
</evidence>
<feature type="compositionally biased region" description="Basic and acidic residues" evidence="9">
    <location>
        <begin position="509"/>
        <end position="518"/>
    </location>
</feature>
<keyword evidence="3 6" id="KW-0067">ATP-binding</keyword>
<comment type="similarity">
    <text evidence="6 7">Belongs to the TRAFAC class myosin-kinesin ATPase superfamily. Kinesin family.</text>
</comment>
<evidence type="ECO:0000313" key="12">
    <source>
        <dbReference type="Proteomes" id="UP001189429"/>
    </source>
</evidence>
<dbReference type="InterPro" id="IPR036961">
    <property type="entry name" value="Kinesin_motor_dom_sf"/>
</dbReference>
<keyword evidence="4 8" id="KW-0175">Coiled coil</keyword>
<name>A0ABN9PSM1_9DINO</name>
<dbReference type="PANTHER" id="PTHR47968">
    <property type="entry name" value="CENTROMERE PROTEIN E"/>
    <property type="match status" value="1"/>
</dbReference>
<dbReference type="SMART" id="SM00129">
    <property type="entry name" value="KISc"/>
    <property type="match status" value="1"/>
</dbReference>
<feature type="compositionally biased region" description="Low complexity" evidence="9">
    <location>
        <begin position="481"/>
        <end position="500"/>
    </location>
</feature>
<evidence type="ECO:0000256" key="8">
    <source>
        <dbReference type="SAM" id="Coils"/>
    </source>
</evidence>
<organism evidence="11 12">
    <name type="scientific">Prorocentrum cordatum</name>
    <dbReference type="NCBI Taxonomy" id="2364126"/>
    <lineage>
        <taxon>Eukaryota</taxon>
        <taxon>Sar</taxon>
        <taxon>Alveolata</taxon>
        <taxon>Dinophyceae</taxon>
        <taxon>Prorocentrales</taxon>
        <taxon>Prorocentraceae</taxon>
        <taxon>Prorocentrum</taxon>
    </lineage>
</organism>
<feature type="domain" description="Kinesin motor" evidence="10">
    <location>
        <begin position="15"/>
        <end position="375"/>
    </location>
</feature>
<gene>
    <name evidence="11" type="ORF">PCOR1329_LOCUS5503</name>
</gene>